<feature type="compositionally biased region" description="Basic and acidic residues" evidence="2">
    <location>
        <begin position="130"/>
        <end position="139"/>
    </location>
</feature>
<dbReference type="PANTHER" id="PTHR47331">
    <property type="entry name" value="PHD-TYPE DOMAIN-CONTAINING PROTEIN"/>
    <property type="match status" value="1"/>
</dbReference>
<dbReference type="Proteomes" id="UP001201812">
    <property type="component" value="Unassembled WGS sequence"/>
</dbReference>
<organism evidence="3 4">
    <name type="scientific">Ditylenchus destructor</name>
    <dbReference type="NCBI Taxonomy" id="166010"/>
    <lineage>
        <taxon>Eukaryota</taxon>
        <taxon>Metazoa</taxon>
        <taxon>Ecdysozoa</taxon>
        <taxon>Nematoda</taxon>
        <taxon>Chromadorea</taxon>
        <taxon>Rhabditida</taxon>
        <taxon>Tylenchina</taxon>
        <taxon>Tylenchomorpha</taxon>
        <taxon>Sphaerularioidea</taxon>
        <taxon>Anguinidae</taxon>
        <taxon>Anguininae</taxon>
        <taxon>Ditylenchus</taxon>
    </lineage>
</organism>
<accession>A0AAD4N5C8</accession>
<feature type="compositionally biased region" description="Low complexity" evidence="2">
    <location>
        <begin position="140"/>
        <end position="153"/>
    </location>
</feature>
<evidence type="ECO:0000313" key="3">
    <source>
        <dbReference type="EMBL" id="KAI1715518.1"/>
    </source>
</evidence>
<proteinExistence type="predicted"/>
<dbReference type="AlphaFoldDB" id="A0AAD4N5C8"/>
<keyword evidence="1" id="KW-0175">Coiled coil</keyword>
<evidence type="ECO:0008006" key="5">
    <source>
        <dbReference type="Google" id="ProtNLM"/>
    </source>
</evidence>
<feature type="coiled-coil region" evidence="1">
    <location>
        <begin position="6"/>
        <end position="36"/>
    </location>
</feature>
<evidence type="ECO:0000256" key="2">
    <source>
        <dbReference type="SAM" id="MobiDB-lite"/>
    </source>
</evidence>
<evidence type="ECO:0000256" key="1">
    <source>
        <dbReference type="SAM" id="Coils"/>
    </source>
</evidence>
<sequence>MAAVYKRDLETLYEELSGYLQNAEDLLRQNPNAERNDGDPEPMTRRIFTLNAENLYKRIHDLINEMSNTKEGWAAYIHSRSGAELSKANEDYSNFTLGPDGQKKHFTSYIREAKAAMRNISEAIMQQDVRENGGDRENPENPQEQENPEIQDNPENREDVERIRPVIQTVDLTQAPPVGLQVPDYTQPPPRVQAAAQEQQNFVQQTDSTLLLPRMKPPVFSGKSEQWLAFWEIFEASVHNKGISNVEKMSYLITLLEGEAKRAVSGYQICNANYLVVVELLKNRFGNKEAIAESLQAELIALPKAAENTHSLRNFSEAVERICRQMKAMSLSDDHPVIATAIKTKLPYNIIMKLIEKERASGIKWTATQIRQGLQEIIAVREEVQRNINEKNHTHTPNFNRESTRAFPLTMNENSKGNQKSRCYFCGKGMHWKRVLELQTAPQHCNLEDGRKRSFRRTERSPVDDKRSMCVFTKSSEYEDSGTYFLR</sequence>
<reference evidence="3" key="1">
    <citation type="submission" date="2022-01" db="EMBL/GenBank/DDBJ databases">
        <title>Genome Sequence Resource for Two Populations of Ditylenchus destructor, the Migratory Endoparasitic Phytonematode.</title>
        <authorList>
            <person name="Zhang H."/>
            <person name="Lin R."/>
            <person name="Xie B."/>
        </authorList>
    </citation>
    <scope>NUCLEOTIDE SEQUENCE</scope>
    <source>
        <strain evidence="3">BazhouSP</strain>
    </source>
</reference>
<keyword evidence="4" id="KW-1185">Reference proteome</keyword>
<dbReference type="EMBL" id="JAKKPZ010000011">
    <property type="protein sequence ID" value="KAI1715518.1"/>
    <property type="molecule type" value="Genomic_DNA"/>
</dbReference>
<protein>
    <recommendedName>
        <fullName evidence="5">Gag protein</fullName>
    </recommendedName>
</protein>
<feature type="region of interest" description="Disordered" evidence="2">
    <location>
        <begin position="130"/>
        <end position="159"/>
    </location>
</feature>
<gene>
    <name evidence="3" type="ORF">DdX_07836</name>
</gene>
<evidence type="ECO:0000313" key="4">
    <source>
        <dbReference type="Proteomes" id="UP001201812"/>
    </source>
</evidence>
<dbReference type="Pfam" id="PF03564">
    <property type="entry name" value="DUF1759"/>
    <property type="match status" value="1"/>
</dbReference>
<name>A0AAD4N5C8_9BILA</name>
<comment type="caution">
    <text evidence="3">The sequence shown here is derived from an EMBL/GenBank/DDBJ whole genome shotgun (WGS) entry which is preliminary data.</text>
</comment>
<dbReference type="InterPro" id="IPR005312">
    <property type="entry name" value="DUF1759"/>
</dbReference>